<keyword evidence="2" id="KW-1185">Reference proteome</keyword>
<gene>
    <name evidence="1" type="ORF">NPIL_420231</name>
</gene>
<sequence>MDASSGMSDLSLSYDISSGSDIIPGSSVISEPGIISEPGVLSRSDVMSGSEASSFILPPASSPVPISRVINVPSDSLYSIVERWRPQEFMTERDLHSPIGYRRFLPDASSTPLYTDIPEAYEDFSRSFSPVHSPVSPLSPTLLRIIETPLTPRTLFQKTRTRLSDRYAPDVSIISEEDSYLSDDSSWAEQSIVTSPTFARATPSPTPTLFNVTAPVEGRTPAYVEMSRQAASMFGTPPPSGRRIHPRSLRNYELIEMSPFDTNTGSAVSPIQIIASPGANYLTKLYGRRWW</sequence>
<reference evidence="1" key="1">
    <citation type="submission" date="2020-08" db="EMBL/GenBank/DDBJ databases">
        <title>Multicomponent nature underlies the extraordinary mechanical properties of spider dragline silk.</title>
        <authorList>
            <person name="Kono N."/>
            <person name="Nakamura H."/>
            <person name="Mori M."/>
            <person name="Yoshida Y."/>
            <person name="Ohtoshi R."/>
            <person name="Malay A.D."/>
            <person name="Moran D.A.P."/>
            <person name="Tomita M."/>
            <person name="Numata K."/>
            <person name="Arakawa K."/>
        </authorList>
    </citation>
    <scope>NUCLEOTIDE SEQUENCE</scope>
</reference>
<dbReference type="EMBL" id="BMAW01047005">
    <property type="protein sequence ID" value="GFS58464.1"/>
    <property type="molecule type" value="Genomic_DNA"/>
</dbReference>
<comment type="caution">
    <text evidence="1">The sequence shown here is derived from an EMBL/GenBank/DDBJ whole genome shotgun (WGS) entry which is preliminary data.</text>
</comment>
<name>A0A8X6ISU2_NEPPI</name>
<organism evidence="1 2">
    <name type="scientific">Nephila pilipes</name>
    <name type="common">Giant wood spider</name>
    <name type="synonym">Nephila maculata</name>
    <dbReference type="NCBI Taxonomy" id="299642"/>
    <lineage>
        <taxon>Eukaryota</taxon>
        <taxon>Metazoa</taxon>
        <taxon>Ecdysozoa</taxon>
        <taxon>Arthropoda</taxon>
        <taxon>Chelicerata</taxon>
        <taxon>Arachnida</taxon>
        <taxon>Araneae</taxon>
        <taxon>Araneomorphae</taxon>
        <taxon>Entelegynae</taxon>
        <taxon>Araneoidea</taxon>
        <taxon>Nephilidae</taxon>
        <taxon>Nephila</taxon>
    </lineage>
</organism>
<dbReference type="AlphaFoldDB" id="A0A8X6ISU2"/>
<accession>A0A8X6ISU2</accession>
<proteinExistence type="predicted"/>
<protein>
    <submittedName>
        <fullName evidence="1">Uncharacterized protein</fullName>
    </submittedName>
</protein>
<evidence type="ECO:0000313" key="1">
    <source>
        <dbReference type="EMBL" id="GFS58464.1"/>
    </source>
</evidence>
<dbReference type="Proteomes" id="UP000887013">
    <property type="component" value="Unassembled WGS sequence"/>
</dbReference>
<evidence type="ECO:0000313" key="2">
    <source>
        <dbReference type="Proteomes" id="UP000887013"/>
    </source>
</evidence>